<keyword evidence="2" id="KW-1185">Reference proteome</keyword>
<evidence type="ECO:0000313" key="2">
    <source>
        <dbReference type="Proteomes" id="UP000306319"/>
    </source>
</evidence>
<accession>A0AC61RDT0</accession>
<comment type="caution">
    <text evidence="1">The sequence shown here is derived from an EMBL/GenBank/DDBJ whole genome shotgun (WGS) entry which is preliminary data.</text>
</comment>
<name>A0AC61RDT0_9BACT</name>
<proteinExistence type="predicted"/>
<evidence type="ECO:0000313" key="1">
    <source>
        <dbReference type="EMBL" id="TGY76977.1"/>
    </source>
</evidence>
<dbReference type="Proteomes" id="UP000306319">
    <property type="component" value="Unassembled WGS sequence"/>
</dbReference>
<reference evidence="1" key="1">
    <citation type="submission" date="2019-04" db="EMBL/GenBank/DDBJ databases">
        <title>Microbes associate with the intestines of laboratory mice.</title>
        <authorList>
            <person name="Navarre W."/>
            <person name="Wong E."/>
            <person name="Huang K."/>
            <person name="Tropini C."/>
            <person name="Ng K."/>
            <person name="Yu B."/>
        </authorList>
    </citation>
    <scope>NUCLEOTIDE SEQUENCE</scope>
    <source>
        <strain evidence="1">NM04_E33</strain>
    </source>
</reference>
<sequence>MRILRRIIIMLALAANGGTTAFANSSELPDTLKVNNDKSVQLKEVVVESVRRKDIAEGIAFFPEKRDKRFATDAVSLLEMMALTELPYNPATKQVTDAGGAPVVYFIDGQQASPKELRSLNPKDVDRIEYLPMPTNASFGGKQNVVNFIMKRYVSGGFSKIIANQDLTGKSGNYSVNSKLAYKEMTYDVYLGGTYRNDNHYGTHGENTFKDIVYKGEEYGSISENIDGRNQTLRKRTLGAMLKATWRHKGVNLSATGGWNWERMPEFTGHTATVYSPDVLKSSYYDSNSSSLGINPYLKISLNLALPHQQSLMVLVNGQYAYHKGENIYSPQNLDAILNSSRNRRWSALIMASYSKRFNPANSLNISLIGSRGWNKTHYGGSYDGLSRYKEAHLELSATYSHTFSPGTLISASAGATCDRKSYVGNVYVQWLPSVSISFDKKWSKKSGFKLSTDVFSVGYFGDVLNDVILRSTELTWKKGNCNLRNRIWWQSVMSNTWNPSSTFSVTGRMIYTVVFNQDNPVWDRIDGYDGVVTTTVDDATSHRLTVGPLMTLKLLRKRLVLTGSFGYDYWRLTGRYKRDRSFLSGNLSATWYGKHWYAGASVVPPAENMQNSSITKVYTNWIYSFKFGYAYKNLNLRFSATNPGASRMSKIRWIDTQYYSQRVKTYSDFSANVFTLQLTYTLSYGKKVSKSVSSPSGMLGSGAMMPE</sequence>
<organism evidence="1 2">
    <name type="scientific">Lepagella muris</name>
    <dbReference type="NCBI Taxonomy" id="3032870"/>
    <lineage>
        <taxon>Bacteria</taxon>
        <taxon>Pseudomonadati</taxon>
        <taxon>Bacteroidota</taxon>
        <taxon>Bacteroidia</taxon>
        <taxon>Bacteroidales</taxon>
        <taxon>Muribaculaceae</taxon>
        <taxon>Lepagella</taxon>
    </lineage>
</organism>
<protein>
    <submittedName>
        <fullName evidence="1">Uncharacterized protein</fullName>
    </submittedName>
</protein>
<gene>
    <name evidence="1" type="ORF">E5331_16375</name>
</gene>
<dbReference type="EMBL" id="SRYB01000032">
    <property type="protein sequence ID" value="TGY76977.1"/>
    <property type="molecule type" value="Genomic_DNA"/>
</dbReference>